<name>A0A0L0SMH2_ALLM3</name>
<dbReference type="VEuPathDB" id="FungiDB:AMAG_08783"/>
<feature type="signal peptide" evidence="1">
    <location>
        <begin position="1"/>
        <end position="17"/>
    </location>
</feature>
<evidence type="ECO:0000313" key="2">
    <source>
        <dbReference type="EMBL" id="KNE63687.1"/>
    </source>
</evidence>
<reference evidence="2 3" key="1">
    <citation type="submission" date="2009-11" db="EMBL/GenBank/DDBJ databases">
        <title>Annotation of Allomyces macrogynus ATCC 38327.</title>
        <authorList>
            <consortium name="The Broad Institute Genome Sequencing Platform"/>
            <person name="Russ C."/>
            <person name="Cuomo C."/>
            <person name="Burger G."/>
            <person name="Gray M.W."/>
            <person name="Holland P.W.H."/>
            <person name="King N."/>
            <person name="Lang F.B.F."/>
            <person name="Roger A.J."/>
            <person name="Ruiz-Trillo I."/>
            <person name="Young S.K."/>
            <person name="Zeng Q."/>
            <person name="Gargeya S."/>
            <person name="Fitzgerald M."/>
            <person name="Haas B."/>
            <person name="Abouelleil A."/>
            <person name="Alvarado L."/>
            <person name="Arachchi H.M."/>
            <person name="Berlin A."/>
            <person name="Chapman S.B."/>
            <person name="Gearin G."/>
            <person name="Goldberg J."/>
            <person name="Griggs A."/>
            <person name="Gujja S."/>
            <person name="Hansen M."/>
            <person name="Heiman D."/>
            <person name="Howarth C."/>
            <person name="Larimer J."/>
            <person name="Lui A."/>
            <person name="MacDonald P.J.P."/>
            <person name="McCowen C."/>
            <person name="Montmayeur A."/>
            <person name="Murphy C."/>
            <person name="Neiman D."/>
            <person name="Pearson M."/>
            <person name="Priest M."/>
            <person name="Roberts A."/>
            <person name="Saif S."/>
            <person name="Shea T."/>
            <person name="Sisk P."/>
            <person name="Stolte C."/>
            <person name="Sykes S."/>
            <person name="Wortman J."/>
            <person name="Nusbaum C."/>
            <person name="Birren B."/>
        </authorList>
    </citation>
    <scope>NUCLEOTIDE SEQUENCE [LARGE SCALE GENOMIC DNA]</scope>
    <source>
        <strain evidence="2 3">ATCC 38327</strain>
    </source>
</reference>
<evidence type="ECO:0000313" key="3">
    <source>
        <dbReference type="Proteomes" id="UP000054350"/>
    </source>
</evidence>
<proteinExistence type="predicted"/>
<accession>A0A0L0SMH2</accession>
<organism evidence="2 3">
    <name type="scientific">Allomyces macrogynus (strain ATCC 38327)</name>
    <name type="common">Allomyces javanicus var. macrogynus</name>
    <dbReference type="NCBI Taxonomy" id="578462"/>
    <lineage>
        <taxon>Eukaryota</taxon>
        <taxon>Fungi</taxon>
        <taxon>Fungi incertae sedis</taxon>
        <taxon>Blastocladiomycota</taxon>
        <taxon>Blastocladiomycetes</taxon>
        <taxon>Blastocladiales</taxon>
        <taxon>Blastocladiaceae</taxon>
        <taxon>Allomyces</taxon>
    </lineage>
</organism>
<feature type="chain" id="PRO_5005548174" evidence="1">
    <location>
        <begin position="18"/>
        <end position="139"/>
    </location>
</feature>
<keyword evidence="1" id="KW-0732">Signal</keyword>
<gene>
    <name evidence="2" type="ORF">AMAG_08783</name>
</gene>
<evidence type="ECO:0000256" key="1">
    <source>
        <dbReference type="SAM" id="SignalP"/>
    </source>
</evidence>
<sequence length="139" mass="14860">MFPHLILIALLATAATASPAPAPNGQNPGPYPPNDPLVTFYWASAPAGPTTIQVLGDYQTVLNECRGVEARTDGFVYLQTSPPYPDNRDAWKARLFRDWGCVGAPVAEISTYHGKGSAYPDPADPSKPLVVKSVRLVPA</sequence>
<dbReference type="OrthoDB" id="5559186at2759"/>
<dbReference type="AlphaFoldDB" id="A0A0L0SMH2"/>
<dbReference type="Proteomes" id="UP000054350">
    <property type="component" value="Unassembled WGS sequence"/>
</dbReference>
<protein>
    <submittedName>
        <fullName evidence="2">Uncharacterized protein</fullName>
    </submittedName>
</protein>
<reference evidence="3" key="2">
    <citation type="submission" date="2009-11" db="EMBL/GenBank/DDBJ databases">
        <title>The Genome Sequence of Allomyces macrogynus strain ATCC 38327.</title>
        <authorList>
            <consortium name="The Broad Institute Genome Sequencing Platform"/>
            <person name="Russ C."/>
            <person name="Cuomo C."/>
            <person name="Shea T."/>
            <person name="Young S.K."/>
            <person name="Zeng Q."/>
            <person name="Koehrsen M."/>
            <person name="Haas B."/>
            <person name="Borodovsky M."/>
            <person name="Guigo R."/>
            <person name="Alvarado L."/>
            <person name="Berlin A."/>
            <person name="Borenstein D."/>
            <person name="Chen Z."/>
            <person name="Engels R."/>
            <person name="Freedman E."/>
            <person name="Gellesch M."/>
            <person name="Goldberg J."/>
            <person name="Griggs A."/>
            <person name="Gujja S."/>
            <person name="Heiman D."/>
            <person name="Hepburn T."/>
            <person name="Howarth C."/>
            <person name="Jen D."/>
            <person name="Larson L."/>
            <person name="Lewis B."/>
            <person name="Mehta T."/>
            <person name="Park D."/>
            <person name="Pearson M."/>
            <person name="Roberts A."/>
            <person name="Saif S."/>
            <person name="Shenoy N."/>
            <person name="Sisk P."/>
            <person name="Stolte C."/>
            <person name="Sykes S."/>
            <person name="Walk T."/>
            <person name="White J."/>
            <person name="Yandava C."/>
            <person name="Burger G."/>
            <person name="Gray M.W."/>
            <person name="Holland P.W.H."/>
            <person name="King N."/>
            <person name="Lang F.B.F."/>
            <person name="Roger A.J."/>
            <person name="Ruiz-Trillo I."/>
            <person name="Lander E."/>
            <person name="Nusbaum C."/>
        </authorList>
    </citation>
    <scope>NUCLEOTIDE SEQUENCE [LARGE SCALE GENOMIC DNA]</scope>
    <source>
        <strain evidence="3">ATCC 38327</strain>
    </source>
</reference>
<dbReference type="EMBL" id="GG745342">
    <property type="protein sequence ID" value="KNE63687.1"/>
    <property type="molecule type" value="Genomic_DNA"/>
</dbReference>
<keyword evidence="3" id="KW-1185">Reference proteome</keyword>